<dbReference type="OMA" id="NNRYITN"/>
<sequence length="469" mass="53586">MVGFMIALSVSSGYLLDNNYSEYSYYILDNDEDFLVFVICDEPNTLKCGFRISEIFSRVFCNAVYNNRYITNLKNLIEVGIYEALENMDKFLKQKGLDYNDLNVSIAGGVYRNGKLMLFSLGNSPVFVVDKDYYLYCPFDLNKNYNLKDWKKFIKFSEVIENPKSVVACSNKLDGKVFKFKNENNKLIAEPFKYRIIQLINSIISNRENIDKIKEELKTDLNLKDNTPLFVASFDEKPINDELVKVGKPKLKVRGCTPILSKKKEETSPHIEPKIIKNMVLAFILILILIFGLFVMLSHNNLNGGNNSDIVNNSSYQVNTSKISIITVNNENKSTNISLNPIQTVKTVSSLNNLDLNNTITKSKNKDSLKILVKFQVGEISKDIKKLPISIMFPEQGYYYISIKSENSNLKLIDVENGEVVYKNTTLIELFEKIDGKEKTYNLIVEYNGSEIPSEKGINISIFEIKIIK</sequence>
<dbReference type="SMR" id="A0A832T322"/>
<proteinExistence type="predicted"/>
<dbReference type="EMBL" id="DUJR01000002">
    <property type="protein sequence ID" value="HII59056.1"/>
    <property type="molecule type" value="Genomic_DNA"/>
</dbReference>
<evidence type="ECO:0000256" key="1">
    <source>
        <dbReference type="SAM" id="Phobius"/>
    </source>
</evidence>
<reference evidence="2" key="1">
    <citation type="journal article" date="2020" name="bioRxiv">
        <title>A rank-normalized archaeal taxonomy based on genome phylogeny resolves widespread incomplete and uneven classifications.</title>
        <authorList>
            <person name="Rinke C."/>
            <person name="Chuvochina M."/>
            <person name="Mussig A.J."/>
            <person name="Chaumeil P.-A."/>
            <person name="Waite D.W."/>
            <person name="Whitman W.B."/>
            <person name="Parks D.H."/>
            <person name="Hugenholtz P."/>
        </authorList>
    </citation>
    <scope>NUCLEOTIDE SEQUENCE</scope>
    <source>
        <strain evidence="2">UBA8849</strain>
    </source>
</reference>
<comment type="caution">
    <text evidence="2">The sequence shown here is derived from an EMBL/GenBank/DDBJ whole genome shotgun (WGS) entry which is preliminary data.</text>
</comment>
<name>A0A832T322_9EURY</name>
<dbReference type="AlphaFoldDB" id="A0A832T322"/>
<feature type="transmembrane region" description="Helical" evidence="1">
    <location>
        <begin position="279"/>
        <end position="297"/>
    </location>
</feature>
<evidence type="ECO:0000313" key="3">
    <source>
        <dbReference type="Proteomes" id="UP000645676"/>
    </source>
</evidence>
<keyword evidence="1" id="KW-0472">Membrane</keyword>
<dbReference type="Proteomes" id="UP000645676">
    <property type="component" value="Unassembled WGS sequence"/>
</dbReference>
<accession>A0A832T322</accession>
<gene>
    <name evidence="2" type="ORF">HA335_00510</name>
</gene>
<keyword evidence="1" id="KW-1133">Transmembrane helix</keyword>
<organism evidence="2 3">
    <name type="scientific">Methanocaldococcus jannaschii</name>
    <dbReference type="NCBI Taxonomy" id="2190"/>
    <lineage>
        <taxon>Archaea</taxon>
        <taxon>Methanobacteriati</taxon>
        <taxon>Methanobacteriota</taxon>
        <taxon>Methanomada group</taxon>
        <taxon>Methanococci</taxon>
        <taxon>Methanococcales</taxon>
        <taxon>Methanocaldococcaceae</taxon>
        <taxon>Methanocaldococcus</taxon>
    </lineage>
</organism>
<evidence type="ECO:0000313" key="2">
    <source>
        <dbReference type="EMBL" id="HII59056.1"/>
    </source>
</evidence>
<keyword evidence="1" id="KW-0812">Transmembrane</keyword>
<protein>
    <submittedName>
        <fullName evidence="2">Uncharacterized protein</fullName>
    </submittedName>
</protein>